<sequence>MTRDSDRRRDKDAFRPRGEATREPDHVLEQDEESHDQLASTDYPESEEASSLCLDCGRSVPPASERCASYRPEHAASKAPTQDTEETEMEFLHLVFAVVTARTEMAALAKGTAAHSLLAKKGDTAITETELVADNDGSPSRTLTEQWGDLPGVAQLESDAGERLLQQASIEQWAGQPIWECKVCEMPRYGLAPA</sequence>
<proteinExistence type="predicted"/>
<dbReference type="InterPro" id="IPR058308">
    <property type="entry name" value="DUF7995"/>
</dbReference>
<protein>
    <recommendedName>
        <fullName evidence="2">DUF7995 domain-containing protein</fullName>
    </recommendedName>
</protein>
<evidence type="ECO:0000259" key="2">
    <source>
        <dbReference type="Pfam" id="PF25958"/>
    </source>
</evidence>
<keyword evidence="4" id="KW-1185">Reference proteome</keyword>
<dbReference type="Proteomes" id="UP000628840">
    <property type="component" value="Unassembled WGS sequence"/>
</dbReference>
<feature type="region of interest" description="Disordered" evidence="1">
    <location>
        <begin position="1"/>
        <end position="85"/>
    </location>
</feature>
<feature type="domain" description="DUF7995" evidence="2">
    <location>
        <begin position="94"/>
        <end position="168"/>
    </location>
</feature>
<evidence type="ECO:0000256" key="1">
    <source>
        <dbReference type="SAM" id="MobiDB-lite"/>
    </source>
</evidence>
<accession>A0A830FDU6</accession>
<feature type="compositionally biased region" description="Basic and acidic residues" evidence="1">
    <location>
        <begin position="1"/>
        <end position="29"/>
    </location>
</feature>
<dbReference type="EMBL" id="BMPF01000009">
    <property type="protein sequence ID" value="GGL45218.1"/>
    <property type="molecule type" value="Genomic_DNA"/>
</dbReference>
<dbReference type="AlphaFoldDB" id="A0A830FDU6"/>
<comment type="caution">
    <text evidence="3">The sequence shown here is derived from an EMBL/GenBank/DDBJ whole genome shotgun (WGS) entry which is preliminary data.</text>
</comment>
<dbReference type="Pfam" id="PF25958">
    <property type="entry name" value="DUF7995"/>
    <property type="match status" value="1"/>
</dbReference>
<evidence type="ECO:0000313" key="3">
    <source>
        <dbReference type="EMBL" id="GGL45218.1"/>
    </source>
</evidence>
<organism evidence="3 4">
    <name type="scientific">Halarchaeum grantii</name>
    <dbReference type="NCBI Taxonomy" id="1193105"/>
    <lineage>
        <taxon>Archaea</taxon>
        <taxon>Methanobacteriati</taxon>
        <taxon>Methanobacteriota</taxon>
        <taxon>Stenosarchaea group</taxon>
        <taxon>Halobacteria</taxon>
        <taxon>Halobacteriales</taxon>
        <taxon>Halobacteriaceae</taxon>
    </lineage>
</organism>
<reference evidence="3 4" key="1">
    <citation type="journal article" date="2019" name="Int. J. Syst. Evol. Microbiol.">
        <title>The Global Catalogue of Microorganisms (GCM) 10K type strain sequencing project: providing services to taxonomists for standard genome sequencing and annotation.</title>
        <authorList>
            <consortium name="The Broad Institute Genomics Platform"/>
            <consortium name="The Broad Institute Genome Sequencing Center for Infectious Disease"/>
            <person name="Wu L."/>
            <person name="Ma J."/>
        </authorList>
    </citation>
    <scope>NUCLEOTIDE SEQUENCE [LARGE SCALE GENOMIC DNA]</scope>
    <source>
        <strain evidence="3 4">JCM 19585</strain>
    </source>
</reference>
<evidence type="ECO:0000313" key="4">
    <source>
        <dbReference type="Proteomes" id="UP000628840"/>
    </source>
</evidence>
<name>A0A830FDU6_9EURY</name>
<gene>
    <name evidence="3" type="ORF">GCM10009037_30810</name>
</gene>